<organism evidence="1 2">
    <name type="scientific">Streblomastix strix</name>
    <dbReference type="NCBI Taxonomy" id="222440"/>
    <lineage>
        <taxon>Eukaryota</taxon>
        <taxon>Metamonada</taxon>
        <taxon>Preaxostyla</taxon>
        <taxon>Oxymonadida</taxon>
        <taxon>Streblomastigidae</taxon>
        <taxon>Streblomastix</taxon>
    </lineage>
</organism>
<dbReference type="EMBL" id="SNRW01014654">
    <property type="protein sequence ID" value="KAA6371237.1"/>
    <property type="molecule type" value="Genomic_DNA"/>
</dbReference>
<dbReference type="AlphaFoldDB" id="A0A5J4ULD8"/>
<reference evidence="1 2" key="1">
    <citation type="submission" date="2019-03" db="EMBL/GenBank/DDBJ databases">
        <title>Single cell metagenomics reveals metabolic interactions within the superorganism composed of flagellate Streblomastix strix and complex community of Bacteroidetes bacteria on its surface.</title>
        <authorList>
            <person name="Treitli S.C."/>
            <person name="Kolisko M."/>
            <person name="Husnik F."/>
            <person name="Keeling P."/>
            <person name="Hampl V."/>
        </authorList>
    </citation>
    <scope>NUCLEOTIDE SEQUENCE [LARGE SCALE GENOMIC DNA]</scope>
    <source>
        <strain evidence="1">ST1C</strain>
    </source>
</reference>
<evidence type="ECO:0000313" key="1">
    <source>
        <dbReference type="EMBL" id="KAA6371237.1"/>
    </source>
</evidence>
<name>A0A5J4ULD8_9EUKA</name>
<protein>
    <submittedName>
        <fullName evidence="1">Uncharacterized protein</fullName>
    </submittedName>
</protein>
<evidence type="ECO:0000313" key="2">
    <source>
        <dbReference type="Proteomes" id="UP000324800"/>
    </source>
</evidence>
<gene>
    <name evidence="1" type="ORF">EZS28_033235</name>
</gene>
<proteinExistence type="predicted"/>
<sequence>MNRILNVEKILKLNEMTILNEILNVTLKQNIILNVNVIANDYFDIQMNVCGDLYNYDVNEKKKMKKECEMNHNVDDDDDDALKMLNNDAMNVNGGYYYDYEYNTIFIRDTVIVVQLMDFQWFFANHGQLHLHHESAV</sequence>
<accession>A0A5J4ULD8</accession>
<comment type="caution">
    <text evidence="1">The sequence shown here is derived from an EMBL/GenBank/DDBJ whole genome shotgun (WGS) entry which is preliminary data.</text>
</comment>
<dbReference type="Proteomes" id="UP000324800">
    <property type="component" value="Unassembled WGS sequence"/>
</dbReference>